<dbReference type="GO" id="GO:0032039">
    <property type="term" value="C:integrator complex"/>
    <property type="evidence" value="ECO:0007669"/>
    <property type="project" value="TreeGrafter"/>
</dbReference>
<evidence type="ECO:0000256" key="3">
    <source>
        <dbReference type="ARBA" id="ARBA00022490"/>
    </source>
</evidence>
<dbReference type="OrthoDB" id="5844105at2759"/>
<evidence type="ECO:0000256" key="4">
    <source>
        <dbReference type="ARBA" id="ARBA00022618"/>
    </source>
</evidence>
<dbReference type="AlphaFoldDB" id="A0A3M6V3C5"/>
<protein>
    <recommendedName>
        <fullName evidence="12">Cell cycle regulator Mat89Bb</fullName>
    </recommendedName>
</protein>
<evidence type="ECO:0000313" key="11">
    <source>
        <dbReference type="Proteomes" id="UP000275408"/>
    </source>
</evidence>
<sequence length="725" mass="80312">MASDKAKAPMKRTVIVLDHSSKFLTLSKQHIDFDGGGKKSKSKGSSSTSSPVFKSSWTCSIEAAVEYCRIVYDIFPNEYLVKVVVSDDDAHVMNSWSHEQQCVPQLLKSFAGLGSPKEDNGENCSMIYGLTSAVQCLYEPPPQNSKTHQTTSSVDTGRIICITNLKNEGHVHALVACATDILEQQNSGVGSSDSVQPIKNVDLIFIHVPLSGDSGKFTEKAPKGSSLLSITISSHKASQLVSKLSIMAQKHFHLKSTTVTGIPMKEEQHSGSSANYDVEIVHSSQVHMEQAVANVFCGDETAPGKKESPGTSKDTVHLKWCTPKTTSAPELQACIGCYRITPVEVNSRPTACLISFLLQGRQVMLEQPKKSGGKLVSHILASHGGDIFIHCLATYRTPMEDPPSISEGCGGRVTDYRINDFGEFMKANRLAPCSWNKKKGKSPLDKGLARLERCTRYWPMVIGETLLCNMMQWKLILFICCTFKQLLKPLPTLMAKETVTENDVLECKRVIYRVQAMESRNDPLPVSMTGIRGKGPKREEQYRQIWAELETYLEAASRTSKMHEKVLECLRGTSPSSSTTDSPRRETPTDELEKNNHSKLSEVSLSWQEIDRYQSMTEREKTDFNRGDTNNEHFFKRSIASAVTEQAHKRLRTDNQHGMNKQTGRGPGSSLLSMWNSKMNAIAASRHEEFAGRLQSTGNKAELYSNPMDSGSNSSGRGTPVEEWL</sequence>
<keyword evidence="6" id="KW-0539">Nucleus</keyword>
<feature type="compositionally biased region" description="Basic and acidic residues" evidence="9">
    <location>
        <begin position="582"/>
        <end position="600"/>
    </location>
</feature>
<feature type="region of interest" description="Disordered" evidence="9">
    <location>
        <begin position="568"/>
        <end position="600"/>
    </location>
</feature>
<evidence type="ECO:0008006" key="12">
    <source>
        <dbReference type="Google" id="ProtNLM"/>
    </source>
</evidence>
<dbReference type="Proteomes" id="UP000275408">
    <property type="component" value="Unassembled WGS sequence"/>
</dbReference>
<dbReference type="PANTHER" id="PTHR12955">
    <property type="entry name" value="SARCOMA ANTIGEN NY-SAR-95-RELATED"/>
    <property type="match status" value="1"/>
</dbReference>
<dbReference type="GO" id="GO:0051301">
    <property type="term" value="P:cell division"/>
    <property type="evidence" value="ECO:0007669"/>
    <property type="project" value="UniProtKB-KW"/>
</dbReference>
<evidence type="ECO:0000313" key="10">
    <source>
        <dbReference type="EMBL" id="RMX60421.1"/>
    </source>
</evidence>
<keyword evidence="7" id="KW-0131">Cell cycle</keyword>
<feature type="compositionally biased region" description="Polar residues" evidence="9">
    <location>
        <begin position="707"/>
        <end position="717"/>
    </location>
</feature>
<dbReference type="InterPro" id="IPR019355">
    <property type="entry name" value="Cell_cycle_regulator_Mat89Bb"/>
</dbReference>
<dbReference type="PANTHER" id="PTHR12955:SF1">
    <property type="entry name" value="INTEGRATOR COMPLEX SUBUNIT 13"/>
    <property type="match status" value="1"/>
</dbReference>
<keyword evidence="4" id="KW-0132">Cell division</keyword>
<evidence type="ECO:0000256" key="9">
    <source>
        <dbReference type="SAM" id="MobiDB-lite"/>
    </source>
</evidence>
<comment type="similarity">
    <text evidence="8">Belongs to the Integrator subunit 13 family.</text>
</comment>
<dbReference type="GO" id="GO:0005737">
    <property type="term" value="C:cytoplasm"/>
    <property type="evidence" value="ECO:0007669"/>
    <property type="project" value="UniProtKB-SubCell"/>
</dbReference>
<evidence type="ECO:0000256" key="7">
    <source>
        <dbReference type="ARBA" id="ARBA00023306"/>
    </source>
</evidence>
<keyword evidence="11" id="KW-1185">Reference proteome</keyword>
<comment type="subcellular location">
    <subcellularLocation>
        <location evidence="2">Cytoplasm</location>
    </subcellularLocation>
    <subcellularLocation>
        <location evidence="1">Nucleus</location>
    </subcellularLocation>
</comment>
<gene>
    <name evidence="10" type="ORF">pdam_00017758</name>
</gene>
<evidence type="ECO:0000256" key="1">
    <source>
        <dbReference type="ARBA" id="ARBA00004123"/>
    </source>
</evidence>
<keyword evidence="5" id="KW-0498">Mitosis</keyword>
<evidence type="ECO:0000256" key="6">
    <source>
        <dbReference type="ARBA" id="ARBA00023242"/>
    </source>
</evidence>
<organism evidence="10 11">
    <name type="scientific">Pocillopora damicornis</name>
    <name type="common">Cauliflower coral</name>
    <name type="synonym">Millepora damicornis</name>
    <dbReference type="NCBI Taxonomy" id="46731"/>
    <lineage>
        <taxon>Eukaryota</taxon>
        <taxon>Metazoa</taxon>
        <taxon>Cnidaria</taxon>
        <taxon>Anthozoa</taxon>
        <taxon>Hexacorallia</taxon>
        <taxon>Scleractinia</taxon>
        <taxon>Astrocoeniina</taxon>
        <taxon>Pocilloporidae</taxon>
        <taxon>Pocillopora</taxon>
    </lineage>
</organism>
<dbReference type="Pfam" id="PF10221">
    <property type="entry name" value="Mat89Bb"/>
    <property type="match status" value="1"/>
</dbReference>
<dbReference type="STRING" id="46731.A0A3M6V3C5"/>
<comment type="caution">
    <text evidence="10">The sequence shown here is derived from an EMBL/GenBank/DDBJ whole genome shotgun (WGS) entry which is preliminary data.</text>
</comment>
<evidence type="ECO:0000256" key="5">
    <source>
        <dbReference type="ARBA" id="ARBA00022776"/>
    </source>
</evidence>
<reference evidence="10 11" key="1">
    <citation type="journal article" date="2018" name="Sci. Rep.">
        <title>Comparative analysis of the Pocillopora damicornis genome highlights role of immune system in coral evolution.</title>
        <authorList>
            <person name="Cunning R."/>
            <person name="Bay R.A."/>
            <person name="Gillette P."/>
            <person name="Baker A.C."/>
            <person name="Traylor-Knowles N."/>
        </authorList>
    </citation>
    <scope>NUCLEOTIDE SEQUENCE [LARGE SCALE GENOMIC DNA]</scope>
    <source>
        <strain evidence="10">RSMAS</strain>
        <tissue evidence="10">Whole animal</tissue>
    </source>
</reference>
<feature type="compositionally biased region" description="Low complexity" evidence="9">
    <location>
        <begin position="43"/>
        <end position="53"/>
    </location>
</feature>
<name>A0A3M6V3C5_POCDA</name>
<evidence type="ECO:0000256" key="8">
    <source>
        <dbReference type="ARBA" id="ARBA00061603"/>
    </source>
</evidence>
<dbReference type="GO" id="GO:0051642">
    <property type="term" value="P:centrosome localization"/>
    <property type="evidence" value="ECO:0007669"/>
    <property type="project" value="TreeGrafter"/>
</dbReference>
<dbReference type="GO" id="GO:0007346">
    <property type="term" value="P:regulation of mitotic cell cycle"/>
    <property type="evidence" value="ECO:0007669"/>
    <property type="project" value="TreeGrafter"/>
</dbReference>
<feature type="region of interest" description="Disordered" evidence="9">
    <location>
        <begin position="698"/>
        <end position="725"/>
    </location>
</feature>
<keyword evidence="3" id="KW-0963">Cytoplasm</keyword>
<evidence type="ECO:0000256" key="2">
    <source>
        <dbReference type="ARBA" id="ARBA00004496"/>
    </source>
</evidence>
<feature type="region of interest" description="Disordered" evidence="9">
    <location>
        <begin position="34"/>
        <end position="53"/>
    </location>
</feature>
<dbReference type="EMBL" id="RCHS01000150">
    <property type="protein sequence ID" value="RMX60421.1"/>
    <property type="molecule type" value="Genomic_DNA"/>
</dbReference>
<accession>A0A3M6V3C5</accession>
<proteinExistence type="inferred from homology"/>